<dbReference type="GO" id="GO:0051321">
    <property type="term" value="P:meiotic cell cycle"/>
    <property type="evidence" value="ECO:0007669"/>
    <property type="project" value="TreeGrafter"/>
</dbReference>
<feature type="region of interest" description="Disordered" evidence="6">
    <location>
        <begin position="144"/>
        <end position="171"/>
    </location>
</feature>
<accession>A0AAV9JCY9</accession>
<evidence type="ECO:0000256" key="2">
    <source>
        <dbReference type="ARBA" id="ARBA00022490"/>
    </source>
</evidence>
<sequence length="843" mass="92179">MAHTARLSELADSLVTSVTGKPKGDSAFQRLKDHAAKGFKDHSHARTNQFEVRDRLNGLVEKFAVLNRDDLAEALQARLDELPSKSTRWLPEILSLLLELSDRPVEQSNMDGLGSHARPETPPPPLTWEEITADDPLDTDGLWDDVGRGYHSSGDDEVESEPATSTNATSIGEEDLAALARLHVVQPDESDLEHVRAARLQVNSTTEGSGSEHVPELSLVRESLMMLHGLPTDVYCLEGDTGLVTQRRVSLATAASSSVEDVLDQLADIGTRLNYLRAWTRSAEKAAYIQSVQASLQKLLSAFTSALGKLERRFASPCKGTVVSMIEVHMAVDALARPLLQLCDIVRRTDGQKSIALSPFALLDALHDEACIAQVSAGEEVFAAIIDVVLAGLRTYLKPVQQWMETGTLPTSGGDDFFVVEAHADCALSSVWHGRFALRALGDGGASAPAFTHAYVDKAFALGKARAFLQLLDPAAETSTSGHECSASDAVLDVSQLHSHGLLPFDQLLDDALSRWMHDTGMDCTALLRSKLLYDHGLTQILTNLEYIFFAKDGSLFQSFAEALFDRISRNRTSWQDRFMLTELAQSTLGSAPCVDADSVALRIARDNDKDDIARPIIHELGRVELHYLLPWPVQNITRSAALPTHSAVFVLLLQTYYAKSLLRSELFALRSLDTKTGDLPPQMAAMMKLRWRLVWFVEMLHAHNTDTAWAVHQTMKAGIEAADGIDSMAAVWAQYEKRLPIALLLAPNLAPIKEAILNVLDLCERSAQLWKQLVRTPIEAGSHRGSSPMPTSSHDGNTDPMPLLVDFDGSLSFIKAGLRGVGRAGGEIALQALAEKLDWHGS</sequence>
<keyword evidence="11" id="KW-1185">Reference proteome</keyword>
<keyword evidence="3 5" id="KW-0493">Microtubule</keyword>
<dbReference type="Pfam" id="PF17681">
    <property type="entry name" value="GCP_N_terminal"/>
    <property type="match status" value="1"/>
</dbReference>
<reference evidence="10 11" key="1">
    <citation type="submission" date="2021-11" db="EMBL/GenBank/DDBJ databases">
        <title>Black yeast isolated from Biological Soil Crust.</title>
        <authorList>
            <person name="Kurbessoian T."/>
        </authorList>
    </citation>
    <scope>NUCLEOTIDE SEQUENCE [LARGE SCALE GENOMIC DNA]</scope>
    <source>
        <strain evidence="10 11">CCFEE 5522</strain>
    </source>
</reference>
<comment type="caution">
    <text evidence="10">The sequence shown here is derived from an EMBL/GenBank/DDBJ whole genome shotgun (WGS) entry which is preliminary data.</text>
</comment>
<proteinExistence type="inferred from homology"/>
<dbReference type="GO" id="GO:0031122">
    <property type="term" value="P:cytoplasmic microtubule organization"/>
    <property type="evidence" value="ECO:0007669"/>
    <property type="project" value="TreeGrafter"/>
</dbReference>
<dbReference type="GO" id="GO:0007020">
    <property type="term" value="P:microtubule nucleation"/>
    <property type="evidence" value="ECO:0007669"/>
    <property type="project" value="InterPro"/>
</dbReference>
<dbReference type="InterPro" id="IPR007259">
    <property type="entry name" value="GCP"/>
</dbReference>
<dbReference type="InterPro" id="IPR059169">
    <property type="entry name" value="GCP5_N_ext"/>
</dbReference>
<feature type="domain" description="Gamma tubulin complex component C-terminal" evidence="7">
    <location>
        <begin position="541"/>
        <end position="839"/>
    </location>
</feature>
<dbReference type="GO" id="GO:0005874">
    <property type="term" value="C:microtubule"/>
    <property type="evidence" value="ECO:0007669"/>
    <property type="project" value="UniProtKB-KW"/>
</dbReference>
<gene>
    <name evidence="10" type="ORF">LTR36_006929</name>
</gene>
<dbReference type="GO" id="GO:0000922">
    <property type="term" value="C:spindle pole"/>
    <property type="evidence" value="ECO:0007669"/>
    <property type="project" value="InterPro"/>
</dbReference>
<evidence type="ECO:0000256" key="3">
    <source>
        <dbReference type="ARBA" id="ARBA00022701"/>
    </source>
</evidence>
<protein>
    <recommendedName>
        <fullName evidence="5">Spindle pole body component</fullName>
    </recommendedName>
</protein>
<evidence type="ECO:0000256" key="6">
    <source>
        <dbReference type="SAM" id="MobiDB-lite"/>
    </source>
</evidence>
<dbReference type="Proteomes" id="UP001324427">
    <property type="component" value="Unassembled WGS sequence"/>
</dbReference>
<feature type="region of interest" description="Disordered" evidence="6">
    <location>
        <begin position="781"/>
        <end position="801"/>
    </location>
</feature>
<organism evidence="10 11">
    <name type="scientific">Oleoguttula mirabilis</name>
    <dbReference type="NCBI Taxonomy" id="1507867"/>
    <lineage>
        <taxon>Eukaryota</taxon>
        <taxon>Fungi</taxon>
        <taxon>Dikarya</taxon>
        <taxon>Ascomycota</taxon>
        <taxon>Pezizomycotina</taxon>
        <taxon>Dothideomycetes</taxon>
        <taxon>Dothideomycetidae</taxon>
        <taxon>Mycosphaerellales</taxon>
        <taxon>Teratosphaeriaceae</taxon>
        <taxon>Oleoguttula</taxon>
    </lineage>
</organism>
<feature type="compositionally biased region" description="Polar residues" evidence="6">
    <location>
        <begin position="785"/>
        <end position="796"/>
    </location>
</feature>
<feature type="region of interest" description="Disordered" evidence="6">
    <location>
        <begin position="107"/>
        <end position="126"/>
    </location>
</feature>
<dbReference type="Pfam" id="PF04130">
    <property type="entry name" value="GCP_C_terminal"/>
    <property type="match status" value="1"/>
</dbReference>
<dbReference type="InterPro" id="IPR042241">
    <property type="entry name" value="GCP_C_sf"/>
</dbReference>
<dbReference type="Gene3D" id="1.20.120.1900">
    <property type="entry name" value="Gamma-tubulin complex, C-terminal domain"/>
    <property type="match status" value="1"/>
</dbReference>
<dbReference type="GO" id="GO:0000278">
    <property type="term" value="P:mitotic cell cycle"/>
    <property type="evidence" value="ECO:0007669"/>
    <property type="project" value="TreeGrafter"/>
</dbReference>
<dbReference type="InterPro" id="IPR040457">
    <property type="entry name" value="GCP_C"/>
</dbReference>
<evidence type="ECO:0000259" key="8">
    <source>
        <dbReference type="Pfam" id="PF14609"/>
    </source>
</evidence>
<evidence type="ECO:0000256" key="4">
    <source>
        <dbReference type="ARBA" id="ARBA00023212"/>
    </source>
</evidence>
<dbReference type="CDD" id="cd22572">
    <property type="entry name" value="GCP5_NTD"/>
    <property type="match status" value="1"/>
</dbReference>
<comment type="subcellular location">
    <subcellularLocation>
        <location evidence="5">Cytoplasm</location>
        <location evidence="5">Cytoskeleton</location>
        <location evidence="5">Microtubule organizing center</location>
    </subcellularLocation>
</comment>
<name>A0AAV9JCY9_9PEZI</name>
<dbReference type="InterPro" id="IPR032797">
    <property type="entry name" value="Mod21_N"/>
</dbReference>
<comment type="similarity">
    <text evidence="1 5">Belongs to the TUBGCP family.</text>
</comment>
<dbReference type="GO" id="GO:0051011">
    <property type="term" value="F:microtubule minus-end binding"/>
    <property type="evidence" value="ECO:0007669"/>
    <property type="project" value="TreeGrafter"/>
</dbReference>
<dbReference type="InterPro" id="IPR041470">
    <property type="entry name" value="GCP_N"/>
</dbReference>
<dbReference type="PANTHER" id="PTHR19302:SF33">
    <property type="entry name" value="GAMMA-TUBULIN COMPLEX COMPONENT 5"/>
    <property type="match status" value="1"/>
</dbReference>
<evidence type="ECO:0000313" key="10">
    <source>
        <dbReference type="EMBL" id="KAK4542276.1"/>
    </source>
</evidence>
<dbReference type="GO" id="GO:0000930">
    <property type="term" value="C:gamma-tubulin complex"/>
    <property type="evidence" value="ECO:0007669"/>
    <property type="project" value="UniProtKB-ARBA"/>
</dbReference>
<evidence type="ECO:0000259" key="9">
    <source>
        <dbReference type="Pfam" id="PF17681"/>
    </source>
</evidence>
<dbReference type="GO" id="GO:0043015">
    <property type="term" value="F:gamma-tubulin binding"/>
    <property type="evidence" value="ECO:0007669"/>
    <property type="project" value="InterPro"/>
</dbReference>
<dbReference type="AlphaFoldDB" id="A0AAV9JCY9"/>
<dbReference type="PANTHER" id="PTHR19302">
    <property type="entry name" value="GAMMA TUBULIN COMPLEX PROTEIN"/>
    <property type="match status" value="1"/>
</dbReference>
<evidence type="ECO:0000259" key="7">
    <source>
        <dbReference type="Pfam" id="PF04130"/>
    </source>
</evidence>
<keyword evidence="4 5" id="KW-0206">Cytoskeleton</keyword>
<dbReference type="GO" id="GO:0051225">
    <property type="term" value="P:spindle assembly"/>
    <property type="evidence" value="ECO:0007669"/>
    <property type="project" value="TreeGrafter"/>
</dbReference>
<dbReference type="Pfam" id="PF14609">
    <property type="entry name" value="GCP5-Mod21_N"/>
    <property type="match status" value="1"/>
</dbReference>
<feature type="domain" description="Gamma-Tubulin ring complex non-core subunit mod21 N-terminal" evidence="8">
    <location>
        <begin position="65"/>
        <end position="140"/>
    </location>
</feature>
<keyword evidence="2 5" id="KW-0963">Cytoplasm</keyword>
<feature type="domain" description="Gamma tubulin complex component protein N-terminal" evidence="9">
    <location>
        <begin position="220"/>
        <end position="490"/>
    </location>
</feature>
<evidence type="ECO:0000313" key="11">
    <source>
        <dbReference type="Proteomes" id="UP001324427"/>
    </source>
</evidence>
<dbReference type="EMBL" id="JAVFHQ010000043">
    <property type="protein sequence ID" value="KAK4542276.1"/>
    <property type="molecule type" value="Genomic_DNA"/>
</dbReference>
<evidence type="ECO:0000256" key="5">
    <source>
        <dbReference type="RuleBase" id="RU363050"/>
    </source>
</evidence>
<dbReference type="GO" id="GO:0005816">
    <property type="term" value="C:spindle pole body"/>
    <property type="evidence" value="ECO:0007669"/>
    <property type="project" value="UniProtKB-ARBA"/>
</dbReference>
<evidence type="ECO:0000256" key="1">
    <source>
        <dbReference type="ARBA" id="ARBA00010337"/>
    </source>
</evidence>